<feature type="compositionally biased region" description="Basic and acidic residues" evidence="1">
    <location>
        <begin position="25"/>
        <end position="39"/>
    </location>
</feature>
<accession>A0AAW2EJZ9</accession>
<evidence type="ECO:0000256" key="1">
    <source>
        <dbReference type="SAM" id="MobiDB-lite"/>
    </source>
</evidence>
<evidence type="ECO:0000313" key="3">
    <source>
        <dbReference type="Proteomes" id="UP001430953"/>
    </source>
</evidence>
<keyword evidence="3" id="KW-1185">Reference proteome</keyword>
<proteinExistence type="predicted"/>
<organism evidence="2 3">
    <name type="scientific">Cardiocondyla obscurior</name>
    <dbReference type="NCBI Taxonomy" id="286306"/>
    <lineage>
        <taxon>Eukaryota</taxon>
        <taxon>Metazoa</taxon>
        <taxon>Ecdysozoa</taxon>
        <taxon>Arthropoda</taxon>
        <taxon>Hexapoda</taxon>
        <taxon>Insecta</taxon>
        <taxon>Pterygota</taxon>
        <taxon>Neoptera</taxon>
        <taxon>Endopterygota</taxon>
        <taxon>Hymenoptera</taxon>
        <taxon>Apocrita</taxon>
        <taxon>Aculeata</taxon>
        <taxon>Formicoidea</taxon>
        <taxon>Formicidae</taxon>
        <taxon>Myrmicinae</taxon>
        <taxon>Cardiocondyla</taxon>
    </lineage>
</organism>
<sequence>MSYACVYAFGCNRLANETFRFTKSSETREPREWGRKSPRPDVNIPPALSSRVLPYPLCPLPPLSPGTVHLRPVFCKYCCTAWMSQMPRGTRDNGIAHIRWYKIDLSLMLTSLQCASSSI</sequence>
<evidence type="ECO:0000313" key="2">
    <source>
        <dbReference type="EMBL" id="KAL0102649.1"/>
    </source>
</evidence>
<name>A0AAW2EJZ9_9HYME</name>
<feature type="region of interest" description="Disordered" evidence="1">
    <location>
        <begin position="25"/>
        <end position="44"/>
    </location>
</feature>
<gene>
    <name evidence="2" type="ORF">PUN28_018146</name>
</gene>
<dbReference type="Proteomes" id="UP001430953">
    <property type="component" value="Unassembled WGS sequence"/>
</dbReference>
<comment type="caution">
    <text evidence="2">The sequence shown here is derived from an EMBL/GenBank/DDBJ whole genome shotgun (WGS) entry which is preliminary data.</text>
</comment>
<reference evidence="2 3" key="1">
    <citation type="submission" date="2023-03" db="EMBL/GenBank/DDBJ databases">
        <title>High recombination rates correlate with genetic variation in Cardiocondyla obscurior ants.</title>
        <authorList>
            <person name="Errbii M."/>
        </authorList>
    </citation>
    <scope>NUCLEOTIDE SEQUENCE [LARGE SCALE GENOMIC DNA]</scope>
    <source>
        <strain evidence="2">Alpha-2009</strain>
        <tissue evidence="2">Whole body</tissue>
    </source>
</reference>
<dbReference type="EMBL" id="JADYXP020000022">
    <property type="protein sequence ID" value="KAL0102649.1"/>
    <property type="molecule type" value="Genomic_DNA"/>
</dbReference>
<dbReference type="AlphaFoldDB" id="A0AAW2EJZ9"/>
<protein>
    <submittedName>
        <fullName evidence="2">Uncharacterized protein</fullName>
    </submittedName>
</protein>